<evidence type="ECO:0000313" key="3">
    <source>
        <dbReference type="Proteomes" id="UP000007730"/>
    </source>
</evidence>
<dbReference type="Proteomes" id="UP000007730">
    <property type="component" value="Plasmid pHCG3"/>
</dbReference>
<dbReference type="InterPro" id="IPR054276">
    <property type="entry name" value="DUF7007"/>
</dbReference>
<sequence length="291" mass="32568">MTQRTPDPISPTTPDSPGVLFARTREDFLAARIGDYAFAMLPGHSGRYYFASAWLLYKPMEEWAHADFYSRSGEVADEAAFRARVAESAEHLRQRAALGRREIHSTANTPWGASQGATVYADGVVCHSTAGHGGFHLDAAHNAKVHPALRTRGGWYEEDSAWAAVAQAFPELFTDYERHHAEQTIRDWYPDVWEAIHGRSLLPGESHEKDRRTFERDHAADWIVVSAITSEHRKGFVEVVATLGGKRGPGTEERRFLVPADEYQVGRFGFVIDETRHSLYGGLSSFVGWQP</sequence>
<dbReference type="EMBL" id="CP002827">
    <property type="protein sequence ID" value="AEI08167.1"/>
    <property type="molecule type" value="Genomic_DNA"/>
</dbReference>
<reference evidence="2 3" key="2">
    <citation type="journal article" date="2011" name="J. Bacteriol.">
        <title>Complete genome sequences of the chemolithoautotrophic Oligotropha carboxidovorans strains OM4 and OM5.</title>
        <authorList>
            <person name="Volland S."/>
            <person name="Rachinger M."/>
            <person name="Strittmatter A."/>
            <person name="Daniel R."/>
            <person name="Gottschalk G."/>
            <person name="Meyer O."/>
        </authorList>
    </citation>
    <scope>NUCLEOTIDE SEQUENCE [LARGE SCALE GENOMIC DNA]</scope>
    <source>
        <strain evidence="3">ATCC 49405 / DSM 1227 / KCTC 32145 / OM5</strain>
        <plasmid evidence="2">pHCG3</plasmid>
    </source>
</reference>
<keyword evidence="2" id="KW-0614">Plasmid</keyword>
<dbReference type="AlphaFoldDB" id="F8C157"/>
<feature type="domain" description="DUF7007" evidence="1">
    <location>
        <begin position="105"/>
        <end position="219"/>
    </location>
</feature>
<geneLocation type="plasmid" evidence="2 3">
    <name>pHCG3</name>
</geneLocation>
<organism evidence="2 3">
    <name type="scientific">Afipia carboxidovorans (strain ATCC 49405 / DSM 1227 / KCTC 32145 / OM5)</name>
    <name type="common">Oligotropha carboxidovorans</name>
    <dbReference type="NCBI Taxonomy" id="504832"/>
    <lineage>
        <taxon>Bacteria</taxon>
        <taxon>Pseudomonadati</taxon>
        <taxon>Pseudomonadota</taxon>
        <taxon>Alphaproteobacteria</taxon>
        <taxon>Hyphomicrobiales</taxon>
        <taxon>Nitrobacteraceae</taxon>
        <taxon>Afipia</taxon>
    </lineage>
</organism>
<dbReference type="RefSeq" id="WP_013913790.1">
    <property type="nucleotide sequence ID" value="NC_015689.1"/>
</dbReference>
<dbReference type="OrthoDB" id="5124200at2"/>
<accession>F8C157</accession>
<evidence type="ECO:0000259" key="1">
    <source>
        <dbReference type="Pfam" id="PF22653"/>
    </source>
</evidence>
<name>F8C157_AFIC5</name>
<gene>
    <name evidence="2" type="ordered locus">OCA5_pHCG300940</name>
</gene>
<protein>
    <recommendedName>
        <fullName evidence="1">DUF7007 domain-containing protein</fullName>
    </recommendedName>
</protein>
<dbReference type="Pfam" id="PF22653">
    <property type="entry name" value="DUF7007"/>
    <property type="match status" value="1"/>
</dbReference>
<proteinExistence type="predicted"/>
<dbReference type="HOGENOM" id="CLU_090660_0_0_5"/>
<evidence type="ECO:0000313" key="2">
    <source>
        <dbReference type="EMBL" id="AEI08167.1"/>
    </source>
</evidence>
<keyword evidence="3" id="KW-1185">Reference proteome</keyword>
<dbReference type="KEGG" id="ocg:OCA5_pHCG300940"/>
<dbReference type="PATRIC" id="fig|504832.7.peg.3670"/>
<reference evidence="2 3" key="1">
    <citation type="journal article" date="2003" name="Gene">
        <title>Complete nucleotide sequence of the circular megaplasmid pHCG3 of Oligotropha carboxidovorans: function in the chemolithoautotrophic utilization of CO, H(2) and CO(2).</title>
        <authorList>
            <person name="Fuhrmann S."/>
            <person name="Ferner M."/>
            <person name="Jeffke T."/>
            <person name="Henne A."/>
            <person name="Gottschalk G."/>
            <person name="Meyer O."/>
        </authorList>
    </citation>
    <scope>NUCLEOTIDE SEQUENCE [LARGE SCALE GENOMIC DNA]</scope>
    <source>
        <strain evidence="3">ATCC 49405 / DSM 1227 / KCTC 32145 / OM5</strain>
        <plasmid evidence="2">pHCG3</plasmid>
    </source>
</reference>